<accession>A0A921G0Q4</accession>
<protein>
    <recommendedName>
        <fullName evidence="3 10">Beta sliding clamp</fullName>
    </recommendedName>
</protein>
<evidence type="ECO:0000256" key="1">
    <source>
        <dbReference type="ARBA" id="ARBA00004496"/>
    </source>
</evidence>
<proteinExistence type="inferred from homology"/>
<evidence type="ECO:0000313" key="14">
    <source>
        <dbReference type="EMBL" id="HJF33363.1"/>
    </source>
</evidence>
<keyword evidence="8 10" id="KW-0239">DNA-directed DNA polymerase</keyword>
<evidence type="ECO:0000256" key="10">
    <source>
        <dbReference type="PIRNR" id="PIRNR000804"/>
    </source>
</evidence>
<evidence type="ECO:0000256" key="4">
    <source>
        <dbReference type="ARBA" id="ARBA00022490"/>
    </source>
</evidence>
<reference evidence="14" key="1">
    <citation type="journal article" date="2021" name="PeerJ">
        <title>Extensive microbial diversity within the chicken gut microbiome revealed by metagenomics and culture.</title>
        <authorList>
            <person name="Gilroy R."/>
            <person name="Ravi A."/>
            <person name="Getino M."/>
            <person name="Pursley I."/>
            <person name="Horton D.L."/>
            <person name="Alikhan N.F."/>
            <person name="Baker D."/>
            <person name="Gharbi K."/>
            <person name="Hall N."/>
            <person name="Watson M."/>
            <person name="Adriaenssens E.M."/>
            <person name="Foster-Nyarko E."/>
            <person name="Jarju S."/>
            <person name="Secka A."/>
            <person name="Antonio M."/>
            <person name="Oren A."/>
            <person name="Chaudhuri R.R."/>
            <person name="La Ragione R."/>
            <person name="Hildebrand F."/>
            <person name="Pallen M.J."/>
        </authorList>
    </citation>
    <scope>NUCLEOTIDE SEQUENCE</scope>
    <source>
        <strain evidence="14">CHK171-7178</strain>
    </source>
</reference>
<dbReference type="Pfam" id="PF00712">
    <property type="entry name" value="DNA_pol3_beta"/>
    <property type="match status" value="1"/>
</dbReference>
<dbReference type="GO" id="GO:0009360">
    <property type="term" value="C:DNA polymerase III complex"/>
    <property type="evidence" value="ECO:0007669"/>
    <property type="project" value="InterPro"/>
</dbReference>
<gene>
    <name evidence="14" type="primary">dnaN</name>
    <name evidence="14" type="ORF">K8V56_16490</name>
</gene>
<evidence type="ECO:0000256" key="3">
    <source>
        <dbReference type="ARBA" id="ARBA00021035"/>
    </source>
</evidence>
<dbReference type="SMART" id="SM00480">
    <property type="entry name" value="POL3Bc"/>
    <property type="match status" value="1"/>
</dbReference>
<dbReference type="GO" id="GO:0003887">
    <property type="term" value="F:DNA-directed DNA polymerase activity"/>
    <property type="evidence" value="ECO:0007669"/>
    <property type="project" value="UniProtKB-UniRule"/>
</dbReference>
<dbReference type="PIRSF" id="PIRSF000804">
    <property type="entry name" value="DNA_pol_III_b"/>
    <property type="match status" value="1"/>
</dbReference>
<feature type="domain" description="DNA polymerase III beta sliding clamp central" evidence="12">
    <location>
        <begin position="137"/>
        <end position="248"/>
    </location>
</feature>
<evidence type="ECO:0000256" key="2">
    <source>
        <dbReference type="ARBA" id="ARBA00010752"/>
    </source>
</evidence>
<keyword evidence="6 10" id="KW-0548">Nucleotidyltransferase</keyword>
<dbReference type="InterPro" id="IPR022637">
    <property type="entry name" value="DNA_polIII_beta_cen"/>
</dbReference>
<dbReference type="Gene3D" id="3.10.150.10">
    <property type="entry name" value="DNA Polymerase III, subunit A, domain 2"/>
    <property type="match status" value="1"/>
</dbReference>
<dbReference type="Gene3D" id="3.70.10.10">
    <property type="match status" value="1"/>
</dbReference>
<dbReference type="PANTHER" id="PTHR30478">
    <property type="entry name" value="DNA POLYMERASE III SUBUNIT BETA"/>
    <property type="match status" value="1"/>
</dbReference>
<keyword evidence="5 10" id="KW-0808">Transferase</keyword>
<dbReference type="Pfam" id="PF02767">
    <property type="entry name" value="DNA_pol3_beta_2"/>
    <property type="match status" value="1"/>
</dbReference>
<dbReference type="SUPFAM" id="SSF55979">
    <property type="entry name" value="DNA clamp"/>
    <property type="match status" value="3"/>
</dbReference>
<dbReference type="Pfam" id="PF02768">
    <property type="entry name" value="DNA_pol3_beta_3"/>
    <property type="match status" value="1"/>
</dbReference>
<dbReference type="GO" id="GO:0008408">
    <property type="term" value="F:3'-5' exonuclease activity"/>
    <property type="evidence" value="ECO:0007669"/>
    <property type="project" value="InterPro"/>
</dbReference>
<keyword evidence="7 10" id="KW-0235">DNA replication</keyword>
<comment type="similarity">
    <text evidence="2 10">Belongs to the beta sliding clamp family.</text>
</comment>
<dbReference type="Proteomes" id="UP000698173">
    <property type="component" value="Unassembled WGS sequence"/>
</dbReference>
<reference evidence="14" key="2">
    <citation type="submission" date="2021-09" db="EMBL/GenBank/DDBJ databases">
        <authorList>
            <person name="Gilroy R."/>
        </authorList>
    </citation>
    <scope>NUCLEOTIDE SEQUENCE</scope>
    <source>
        <strain evidence="14">CHK171-7178</strain>
    </source>
</reference>
<dbReference type="InterPro" id="IPR022634">
    <property type="entry name" value="DNA_polIII_beta_N"/>
</dbReference>
<organism evidence="14 15">
    <name type="scientific">Sporosarcina psychrophila</name>
    <name type="common">Bacillus psychrophilus</name>
    <dbReference type="NCBI Taxonomy" id="1476"/>
    <lineage>
        <taxon>Bacteria</taxon>
        <taxon>Bacillati</taxon>
        <taxon>Bacillota</taxon>
        <taxon>Bacilli</taxon>
        <taxon>Bacillales</taxon>
        <taxon>Caryophanaceae</taxon>
        <taxon>Sporosarcina</taxon>
    </lineage>
</organism>
<comment type="caution">
    <text evidence="14">The sequence shown here is derived from an EMBL/GenBank/DDBJ whole genome shotgun (WGS) entry which is preliminary data.</text>
</comment>
<dbReference type="NCBIfam" id="TIGR00663">
    <property type="entry name" value="dnan"/>
    <property type="match status" value="1"/>
</dbReference>
<evidence type="ECO:0000259" key="13">
    <source>
        <dbReference type="Pfam" id="PF02768"/>
    </source>
</evidence>
<name>A0A921G0Q4_SPOPS</name>
<evidence type="ECO:0000259" key="11">
    <source>
        <dbReference type="Pfam" id="PF00712"/>
    </source>
</evidence>
<dbReference type="GO" id="GO:0003677">
    <property type="term" value="F:DNA binding"/>
    <property type="evidence" value="ECO:0007669"/>
    <property type="project" value="UniProtKB-UniRule"/>
</dbReference>
<dbReference type="EMBL" id="DYWT01000256">
    <property type="protein sequence ID" value="HJF33363.1"/>
    <property type="molecule type" value="Genomic_DNA"/>
</dbReference>
<dbReference type="PANTHER" id="PTHR30478:SF0">
    <property type="entry name" value="BETA SLIDING CLAMP"/>
    <property type="match status" value="1"/>
</dbReference>
<evidence type="ECO:0000256" key="9">
    <source>
        <dbReference type="ARBA" id="ARBA00023125"/>
    </source>
</evidence>
<dbReference type="CDD" id="cd00140">
    <property type="entry name" value="beta_clamp"/>
    <property type="match status" value="1"/>
</dbReference>
<evidence type="ECO:0000259" key="12">
    <source>
        <dbReference type="Pfam" id="PF02767"/>
    </source>
</evidence>
<dbReference type="InterPro" id="IPR046938">
    <property type="entry name" value="DNA_clamp_sf"/>
</dbReference>
<evidence type="ECO:0000256" key="5">
    <source>
        <dbReference type="ARBA" id="ARBA00022679"/>
    </source>
</evidence>
<evidence type="ECO:0000313" key="15">
    <source>
        <dbReference type="Proteomes" id="UP000698173"/>
    </source>
</evidence>
<sequence>MEFTVSYASFITAISDINKIISSKSVIPILSGIKIEANENGLKLTGSNSDISIERIIPLRIDGVKVVEIKEFGSVVVLSNYLNEIVKKLPSDICVKSGRNDSIIIESGDIETKLTGFNANDFPKLPEMDCNNNVKIPFGKLAEAIKKTAFAVSKSEAKPVLTGVKMEFEGNKLVCTATDSHRLARHELHIESEMIKTFVVPSTSLSELTHLKVADSSIVDISYTNNFIVFGTADSKLYSRLIEGIYPNTRSLVPTESKVKITMNTQTLIEGIDRACVFSTEWKHNNVQLEIIDEATIKISSNSTEIGMIEEIQKIIQIEGQNNIQMSFDGRFVLDALKRIQKENVTIRFDGLMKPIVIQPLNDSTCLHLISPVRSY</sequence>
<comment type="function">
    <text evidence="10">Confers DNA tethering and processivity to DNA polymerases and other proteins. Acts as a clamp, forming a ring around DNA (a reaction catalyzed by the clamp-loading complex) which diffuses in an ATP-independent manner freely and bidirectionally along dsDNA. Initially characterized for its ability to contact the catalytic subunit of DNA polymerase III (Pol III), a complex, multichain enzyme responsible for most of the replicative synthesis in bacteria; Pol III exhibits 3'-5' exonuclease proofreading activity. The beta chain is required for initiation of replication as well as for processivity of DNA replication.</text>
</comment>
<feature type="domain" description="DNA polymerase III beta sliding clamp C-terminal" evidence="13">
    <location>
        <begin position="250"/>
        <end position="374"/>
    </location>
</feature>
<dbReference type="InterPro" id="IPR001001">
    <property type="entry name" value="DNA_polIII_beta"/>
</dbReference>
<keyword evidence="4 10" id="KW-0963">Cytoplasm</keyword>
<evidence type="ECO:0000256" key="6">
    <source>
        <dbReference type="ARBA" id="ARBA00022695"/>
    </source>
</evidence>
<dbReference type="InterPro" id="IPR022635">
    <property type="entry name" value="DNA_polIII_beta_C"/>
</dbReference>
<comment type="subunit">
    <text evidence="10">Forms a ring-shaped head-to-tail homodimer around DNA.</text>
</comment>
<dbReference type="GO" id="GO:0006271">
    <property type="term" value="P:DNA strand elongation involved in DNA replication"/>
    <property type="evidence" value="ECO:0007669"/>
    <property type="project" value="TreeGrafter"/>
</dbReference>
<evidence type="ECO:0000256" key="7">
    <source>
        <dbReference type="ARBA" id="ARBA00022705"/>
    </source>
</evidence>
<evidence type="ECO:0000256" key="8">
    <source>
        <dbReference type="ARBA" id="ARBA00022932"/>
    </source>
</evidence>
<feature type="domain" description="DNA polymerase III beta sliding clamp N-terminal" evidence="11">
    <location>
        <begin position="1"/>
        <end position="126"/>
    </location>
</feature>
<dbReference type="AlphaFoldDB" id="A0A921G0Q4"/>
<keyword evidence="9" id="KW-0238">DNA-binding</keyword>
<dbReference type="GO" id="GO:0005737">
    <property type="term" value="C:cytoplasm"/>
    <property type="evidence" value="ECO:0007669"/>
    <property type="project" value="UniProtKB-SubCell"/>
</dbReference>
<comment type="subcellular location">
    <subcellularLocation>
        <location evidence="1 10">Cytoplasm</location>
    </subcellularLocation>
</comment>